<reference evidence="2" key="1">
    <citation type="submission" date="2017-06" db="EMBL/GenBank/DDBJ databases">
        <authorList>
            <person name="Cremers G."/>
        </authorList>
    </citation>
    <scope>NUCLEOTIDE SEQUENCE [LARGE SCALE GENOMIC DNA]</scope>
</reference>
<keyword evidence="2" id="KW-1185">Reference proteome</keyword>
<proteinExistence type="predicted"/>
<protein>
    <recommendedName>
        <fullName evidence="3">DUF1670 domain-containing protein</fullName>
    </recommendedName>
</protein>
<gene>
    <name evidence="1" type="ORF">MNV_2110001</name>
</gene>
<name>A0A284VNU1_9EURY</name>
<organism evidence="1 2">
    <name type="scientific">Candidatus Methanoperedens nitratireducens</name>
    <dbReference type="NCBI Taxonomy" id="1392998"/>
    <lineage>
        <taxon>Archaea</taxon>
        <taxon>Methanobacteriati</taxon>
        <taxon>Methanobacteriota</taxon>
        <taxon>Stenosarchaea group</taxon>
        <taxon>Methanomicrobia</taxon>
        <taxon>Methanosarcinales</taxon>
        <taxon>ANME-2 cluster</taxon>
        <taxon>Candidatus Methanoperedentaceae</taxon>
        <taxon>Candidatus Methanoperedens</taxon>
    </lineage>
</organism>
<evidence type="ECO:0000313" key="1">
    <source>
        <dbReference type="EMBL" id="SNQ60956.1"/>
    </source>
</evidence>
<sequence length="39" mass="4566">MSPQEIARTLEMSEYLVKEYIAIIEEYNKKEEKVNDGSS</sequence>
<dbReference type="AlphaFoldDB" id="A0A284VNU1"/>
<dbReference type="EMBL" id="FZMP01000126">
    <property type="protein sequence ID" value="SNQ60956.1"/>
    <property type="molecule type" value="Genomic_DNA"/>
</dbReference>
<evidence type="ECO:0000313" key="2">
    <source>
        <dbReference type="Proteomes" id="UP000218615"/>
    </source>
</evidence>
<accession>A0A284VNU1</accession>
<evidence type="ECO:0008006" key="3">
    <source>
        <dbReference type="Google" id="ProtNLM"/>
    </source>
</evidence>
<dbReference type="Proteomes" id="UP000218615">
    <property type="component" value="Unassembled WGS sequence"/>
</dbReference>